<keyword evidence="8" id="KW-1185">Reference proteome</keyword>
<evidence type="ECO:0000256" key="3">
    <source>
        <dbReference type="ARBA" id="ARBA00023163"/>
    </source>
</evidence>
<dbReference type="PANTHER" id="PTHR47784:SF9">
    <property type="entry name" value="ZN(II)2CYS6 TRANSCRIPTION FACTOR (EUROFUNG)"/>
    <property type="match status" value="1"/>
</dbReference>
<evidence type="ECO:0000313" key="7">
    <source>
        <dbReference type="EMBL" id="RDW69075.1"/>
    </source>
</evidence>
<dbReference type="PROSITE" id="PS00463">
    <property type="entry name" value="ZN2_CY6_FUNGAL_1"/>
    <property type="match status" value="1"/>
</dbReference>
<dbReference type="Proteomes" id="UP000256690">
    <property type="component" value="Unassembled WGS sequence"/>
</dbReference>
<keyword evidence="1" id="KW-0805">Transcription regulation</keyword>
<name>A0A3D8R4U9_9EURO</name>
<keyword evidence="4" id="KW-0539">Nucleus</keyword>
<organism evidence="7 8">
    <name type="scientific">Aspergillus mulundensis</name>
    <dbReference type="NCBI Taxonomy" id="1810919"/>
    <lineage>
        <taxon>Eukaryota</taxon>
        <taxon>Fungi</taxon>
        <taxon>Dikarya</taxon>
        <taxon>Ascomycota</taxon>
        <taxon>Pezizomycotina</taxon>
        <taxon>Eurotiomycetes</taxon>
        <taxon>Eurotiomycetidae</taxon>
        <taxon>Eurotiales</taxon>
        <taxon>Aspergillaceae</taxon>
        <taxon>Aspergillus</taxon>
        <taxon>Aspergillus subgen. Nidulantes</taxon>
    </lineage>
</organism>
<dbReference type="OrthoDB" id="3546279at2759"/>
<dbReference type="PROSITE" id="PS50048">
    <property type="entry name" value="ZN2_CY6_FUNGAL_2"/>
    <property type="match status" value="1"/>
</dbReference>
<dbReference type="RefSeq" id="XP_026600864.1">
    <property type="nucleotide sequence ID" value="XM_026750851.1"/>
</dbReference>
<evidence type="ECO:0000256" key="1">
    <source>
        <dbReference type="ARBA" id="ARBA00023015"/>
    </source>
</evidence>
<dbReference type="Pfam" id="PF00172">
    <property type="entry name" value="Zn_clus"/>
    <property type="match status" value="1"/>
</dbReference>
<evidence type="ECO:0000313" key="8">
    <source>
        <dbReference type="Proteomes" id="UP000256690"/>
    </source>
</evidence>
<sequence length="175" mass="19728">MKGENAPFRIQLPSKPEQPVYHSRRAHRKSREGCAKCKQRRVKCDETRPRCQKCETLGHECVYEAILPPGFGKLKKQDFDGLLNAQVMNQFLVGPDATAHSFAVRTVTAQIDEVLQLKSTVSKSKRCLGNVEILRHFQDVITPTIISENGKDVMRGKMGRLALQVLRIAIMNGQD</sequence>
<dbReference type="EMBL" id="PVWQ01000011">
    <property type="protein sequence ID" value="RDW69075.1"/>
    <property type="molecule type" value="Genomic_DNA"/>
</dbReference>
<dbReference type="InterPro" id="IPR036864">
    <property type="entry name" value="Zn2-C6_fun-type_DNA-bd_sf"/>
</dbReference>
<dbReference type="CDD" id="cd00067">
    <property type="entry name" value="GAL4"/>
    <property type="match status" value="1"/>
</dbReference>
<reference evidence="7 8" key="1">
    <citation type="journal article" date="2018" name="IMA Fungus">
        <title>IMA Genome-F 9: Draft genome sequence of Annulohypoxylon stygium, Aspergillus mulundensis, Berkeleyomyces basicola (syn. Thielaviopsis basicola), Ceratocystis smalleyi, two Cercospora beticola strains, Coleophoma cylindrospora, Fusarium fracticaudum, Phialophora cf. hyalina, and Morchella septimelata.</title>
        <authorList>
            <person name="Wingfield B.D."/>
            <person name="Bills G.F."/>
            <person name="Dong Y."/>
            <person name="Huang W."/>
            <person name="Nel W.J."/>
            <person name="Swalarsk-Parry B.S."/>
            <person name="Vaghefi N."/>
            <person name="Wilken P.M."/>
            <person name="An Z."/>
            <person name="de Beer Z.W."/>
            <person name="De Vos L."/>
            <person name="Chen L."/>
            <person name="Duong T.A."/>
            <person name="Gao Y."/>
            <person name="Hammerbacher A."/>
            <person name="Kikkert J.R."/>
            <person name="Li Y."/>
            <person name="Li H."/>
            <person name="Li K."/>
            <person name="Li Q."/>
            <person name="Liu X."/>
            <person name="Ma X."/>
            <person name="Naidoo K."/>
            <person name="Pethybridge S.J."/>
            <person name="Sun J."/>
            <person name="Steenkamp E.T."/>
            <person name="van der Nest M.A."/>
            <person name="van Wyk S."/>
            <person name="Wingfield M.J."/>
            <person name="Xiong C."/>
            <person name="Yue Q."/>
            <person name="Zhang X."/>
        </authorList>
    </citation>
    <scope>NUCLEOTIDE SEQUENCE [LARGE SCALE GENOMIC DNA]</scope>
    <source>
        <strain evidence="7 8">DSM 5745</strain>
    </source>
</reference>
<dbReference type="PANTHER" id="PTHR47784">
    <property type="entry name" value="STEROL UPTAKE CONTROL PROTEIN 2"/>
    <property type="match status" value="1"/>
</dbReference>
<dbReference type="InterPro" id="IPR001138">
    <property type="entry name" value="Zn2Cys6_DnaBD"/>
</dbReference>
<dbReference type="GeneID" id="38119205"/>
<evidence type="ECO:0000256" key="5">
    <source>
        <dbReference type="SAM" id="MobiDB-lite"/>
    </source>
</evidence>
<gene>
    <name evidence="7" type="ORF">DSM5745_08835</name>
</gene>
<dbReference type="GO" id="GO:0008270">
    <property type="term" value="F:zinc ion binding"/>
    <property type="evidence" value="ECO:0007669"/>
    <property type="project" value="InterPro"/>
</dbReference>
<dbReference type="GO" id="GO:0001228">
    <property type="term" value="F:DNA-binding transcription activator activity, RNA polymerase II-specific"/>
    <property type="evidence" value="ECO:0007669"/>
    <property type="project" value="TreeGrafter"/>
</dbReference>
<dbReference type="SMART" id="SM00066">
    <property type="entry name" value="GAL4"/>
    <property type="match status" value="1"/>
</dbReference>
<dbReference type="GO" id="GO:0003677">
    <property type="term" value="F:DNA binding"/>
    <property type="evidence" value="ECO:0007669"/>
    <property type="project" value="UniProtKB-KW"/>
</dbReference>
<dbReference type="SUPFAM" id="SSF57701">
    <property type="entry name" value="Zn2/Cys6 DNA-binding domain"/>
    <property type="match status" value="1"/>
</dbReference>
<keyword evidence="3" id="KW-0804">Transcription</keyword>
<comment type="caution">
    <text evidence="7">The sequence shown here is derived from an EMBL/GenBank/DDBJ whole genome shotgun (WGS) entry which is preliminary data.</text>
</comment>
<accession>A0A3D8R4U9</accession>
<dbReference type="AlphaFoldDB" id="A0A3D8R4U9"/>
<feature type="domain" description="Zn(2)-C6 fungal-type" evidence="6">
    <location>
        <begin position="33"/>
        <end position="63"/>
    </location>
</feature>
<dbReference type="InterPro" id="IPR053157">
    <property type="entry name" value="Sterol_Uptake_Regulator"/>
</dbReference>
<keyword evidence="2" id="KW-0238">DNA-binding</keyword>
<dbReference type="STRING" id="1810919.A0A3D8R4U9"/>
<evidence type="ECO:0000259" key="6">
    <source>
        <dbReference type="PROSITE" id="PS50048"/>
    </source>
</evidence>
<proteinExistence type="predicted"/>
<evidence type="ECO:0000256" key="4">
    <source>
        <dbReference type="ARBA" id="ARBA00023242"/>
    </source>
</evidence>
<feature type="region of interest" description="Disordered" evidence="5">
    <location>
        <begin position="1"/>
        <end position="26"/>
    </location>
</feature>
<evidence type="ECO:0000256" key="2">
    <source>
        <dbReference type="ARBA" id="ARBA00023125"/>
    </source>
</evidence>
<dbReference type="Gene3D" id="4.10.240.10">
    <property type="entry name" value="Zn(2)-C6 fungal-type DNA-binding domain"/>
    <property type="match status" value="1"/>
</dbReference>
<protein>
    <recommendedName>
        <fullName evidence="6">Zn(2)-C6 fungal-type domain-containing protein</fullName>
    </recommendedName>
</protein>